<name>A0A3D8PE20_9RHOB</name>
<dbReference type="Proteomes" id="UP000256679">
    <property type="component" value="Unassembled WGS sequence"/>
</dbReference>
<protein>
    <submittedName>
        <fullName evidence="1">Uncharacterized protein</fullName>
    </submittedName>
</protein>
<accession>A0A3D8PE20</accession>
<evidence type="ECO:0000313" key="2">
    <source>
        <dbReference type="Proteomes" id="UP000256679"/>
    </source>
</evidence>
<organism evidence="1 2">
    <name type="scientific">Paracoccus thiocyanatus</name>
    <dbReference type="NCBI Taxonomy" id="34006"/>
    <lineage>
        <taxon>Bacteria</taxon>
        <taxon>Pseudomonadati</taxon>
        <taxon>Pseudomonadota</taxon>
        <taxon>Alphaproteobacteria</taxon>
        <taxon>Rhodobacterales</taxon>
        <taxon>Paracoccaceae</taxon>
        <taxon>Paracoccus</taxon>
    </lineage>
</organism>
<evidence type="ECO:0000313" key="1">
    <source>
        <dbReference type="EMBL" id="RDW14304.1"/>
    </source>
</evidence>
<dbReference type="EMBL" id="QFCQ01000010">
    <property type="protein sequence ID" value="RDW14304.1"/>
    <property type="molecule type" value="Genomic_DNA"/>
</dbReference>
<reference evidence="1 2" key="1">
    <citation type="submission" date="2018-05" db="EMBL/GenBank/DDBJ databases">
        <title>Whole genome sequencing of Paracoccus thiocyanatus SST.</title>
        <authorList>
            <person name="Ghosh W."/>
            <person name="Rameez M.J."/>
            <person name="Roy C."/>
        </authorList>
    </citation>
    <scope>NUCLEOTIDE SEQUENCE [LARGE SCALE GENOMIC DNA]</scope>
    <source>
        <strain evidence="1 2">SST</strain>
    </source>
</reference>
<comment type="caution">
    <text evidence="1">The sequence shown here is derived from an EMBL/GenBank/DDBJ whole genome shotgun (WGS) entry which is preliminary data.</text>
</comment>
<sequence length="723" mass="80666">METCMVRAPAKSCPALFRLFGDAEASMIAAFLQMRVFDKLTWLVDYYFDPDETDGNVPAAMLREQRKEKLSPLENEAARIVTMSSDRGQFALDGLVRSKLTTEQKREFEGQRDALARSLWAYLKEPMLFEAAENTLHLRLYRRYDRHYQTFMVAPVEDGAADVASSALDTLLDDLRDRLDRGDGYEVDRFAIPQDGDVPAEVMYLVVHPEAPTSVRELHDDGQRTTMYFRPPGEIMIVHTPSTGRVHVRAGTRKLRHDAAESFIRTVLEQEPSQQPVDFQAYDIARFFNGFDLGLPEFDHASILRARVIRADISIGNLANRLSVSTSLDEDIGQLISDQPGLERIFRNALAMRFVEIAVQYRRAGVDGERTLDFTLTDRNTTSLLSLDDPFERVLGHRLLRHWGILRDGRAPTPRESTAVLPALLALWNLASDRINGAWLHERGVDVKTLLDLGFLVPSGWEGDDLIDEEDDFGEHVAKVVERPEGLELHSSDGQSSSAALPERYRVYRIRDGWVASHLREQLGKALDITAMENIRPDLIALGALEIDGRDVPLYLARRLEDERVRAAIDTELRARDKQGIGLVLQAGDVAGVCLAANVLARLADHILPEGAEFAVDLTSLTAAFRRNRSLAQGGAAVEFHKSGTGAGVLSVPGRGTIDIVGENRVTVIDRLVQSYPTPMKTEDMIAGFGGQSLSSIFGQPLWDKLKAGFMRSPKRGQWEIAV</sequence>
<proteinExistence type="predicted"/>
<dbReference type="AlphaFoldDB" id="A0A3D8PE20"/>
<gene>
    <name evidence="1" type="ORF">DIE28_03260</name>
</gene>
<keyword evidence="2" id="KW-1185">Reference proteome</keyword>